<evidence type="ECO:0008006" key="4">
    <source>
        <dbReference type="Google" id="ProtNLM"/>
    </source>
</evidence>
<comment type="caution">
    <text evidence="2">The sequence shown here is derived from an EMBL/GenBank/DDBJ whole genome shotgun (WGS) entry which is preliminary data.</text>
</comment>
<dbReference type="EMBL" id="JANVFO010000054">
    <property type="protein sequence ID" value="KAJ3722795.1"/>
    <property type="molecule type" value="Genomic_DNA"/>
</dbReference>
<reference evidence="2" key="2">
    <citation type="journal article" date="2023" name="Proc. Natl. Acad. Sci. U.S.A.">
        <title>A global phylogenomic analysis of the shiitake genus Lentinula.</title>
        <authorList>
            <person name="Sierra-Patev S."/>
            <person name="Min B."/>
            <person name="Naranjo-Ortiz M."/>
            <person name="Looney B."/>
            <person name="Konkel Z."/>
            <person name="Slot J.C."/>
            <person name="Sakamoto Y."/>
            <person name="Steenwyk J.L."/>
            <person name="Rokas A."/>
            <person name="Carro J."/>
            <person name="Camarero S."/>
            <person name="Ferreira P."/>
            <person name="Molpeceres G."/>
            <person name="Ruiz-Duenas F.J."/>
            <person name="Serrano A."/>
            <person name="Henrissat B."/>
            <person name="Drula E."/>
            <person name="Hughes K.W."/>
            <person name="Mata J.L."/>
            <person name="Ishikawa N.K."/>
            <person name="Vargas-Isla R."/>
            <person name="Ushijima S."/>
            <person name="Smith C.A."/>
            <person name="Donoghue J."/>
            <person name="Ahrendt S."/>
            <person name="Andreopoulos W."/>
            <person name="He G."/>
            <person name="LaButti K."/>
            <person name="Lipzen A."/>
            <person name="Ng V."/>
            <person name="Riley R."/>
            <person name="Sandor L."/>
            <person name="Barry K."/>
            <person name="Martinez A.T."/>
            <person name="Xiao Y."/>
            <person name="Gibbons J.G."/>
            <person name="Terashima K."/>
            <person name="Grigoriev I.V."/>
            <person name="Hibbett D."/>
        </authorList>
    </citation>
    <scope>NUCLEOTIDE SEQUENCE</scope>
    <source>
        <strain evidence="2">ET3784</strain>
    </source>
</reference>
<dbReference type="Gene3D" id="3.40.50.720">
    <property type="entry name" value="NAD(P)-binding Rossmann-like Domain"/>
    <property type="match status" value="1"/>
</dbReference>
<dbReference type="Proteomes" id="UP001176059">
    <property type="component" value="Unassembled WGS sequence"/>
</dbReference>
<dbReference type="GO" id="GO:0016491">
    <property type="term" value="F:oxidoreductase activity"/>
    <property type="evidence" value="ECO:0007669"/>
    <property type="project" value="UniProtKB-KW"/>
</dbReference>
<gene>
    <name evidence="2" type="ORF">DFJ43DRAFT_1201635</name>
</gene>
<reference evidence="2" key="1">
    <citation type="submission" date="2022-08" db="EMBL/GenBank/DDBJ databases">
        <authorList>
            <consortium name="DOE Joint Genome Institute"/>
            <person name="Min B."/>
            <person name="Sierra-Patev S."/>
            <person name="Naranjo-Ortiz M."/>
            <person name="Looney B."/>
            <person name="Konkel Z."/>
            <person name="Slot J.C."/>
            <person name="Sakamoto Y."/>
            <person name="Steenwyk J.L."/>
            <person name="Rokas A."/>
            <person name="Carro J."/>
            <person name="Camarero S."/>
            <person name="Ferreira P."/>
            <person name="Molpeceres G."/>
            <person name="Ruiz-duenas F.J."/>
            <person name="Serrano A."/>
            <person name="Henrissat B."/>
            <person name="Drula E."/>
            <person name="Hughes K.W."/>
            <person name="Mata J.L."/>
            <person name="Ishikawa N.K."/>
            <person name="Vargas-Isla R."/>
            <person name="Ushijima S."/>
            <person name="Smith C.A."/>
            <person name="Ahrendt S."/>
            <person name="Andreopoulos W."/>
            <person name="He G."/>
            <person name="LaButti K."/>
            <person name="Lipzen A."/>
            <person name="Ng V."/>
            <person name="Riley R."/>
            <person name="Sandor L."/>
            <person name="Barry K."/>
            <person name="Martinez A.T."/>
            <person name="Xiao Y."/>
            <person name="Gibbons J.G."/>
            <person name="Terashima K."/>
            <person name="Hibbett D.S."/>
            <person name="Grigoriev I.V."/>
        </authorList>
    </citation>
    <scope>NUCLEOTIDE SEQUENCE</scope>
    <source>
        <strain evidence="2">ET3784</strain>
    </source>
</reference>
<keyword evidence="3" id="KW-1185">Reference proteome</keyword>
<organism evidence="2 3">
    <name type="scientific">Lentinula guzmanii</name>
    <dbReference type="NCBI Taxonomy" id="2804957"/>
    <lineage>
        <taxon>Eukaryota</taxon>
        <taxon>Fungi</taxon>
        <taxon>Dikarya</taxon>
        <taxon>Basidiomycota</taxon>
        <taxon>Agaricomycotina</taxon>
        <taxon>Agaricomycetes</taxon>
        <taxon>Agaricomycetidae</taxon>
        <taxon>Agaricales</taxon>
        <taxon>Marasmiineae</taxon>
        <taxon>Omphalotaceae</taxon>
        <taxon>Lentinula</taxon>
    </lineage>
</organism>
<evidence type="ECO:0000256" key="1">
    <source>
        <dbReference type="ARBA" id="ARBA00023002"/>
    </source>
</evidence>
<evidence type="ECO:0000313" key="2">
    <source>
        <dbReference type="EMBL" id="KAJ3722795.1"/>
    </source>
</evidence>
<proteinExistence type="predicted"/>
<sequence length="318" mass="35834">MFMQLDPVCPQNDDRILWPNSVYISNFADVEKRKLLANNQVCSHTAVTRNCQLRIRFKSRPKLYAADKTVNHFELKEAARKVAIVTGGNTGIGYATIEFLAQKGARVYMGSRNQGRAQKAIEEIEVKLQTSVSEGSCIEFIAKEKRLDILAHRSTGLLDIMVVNHISQFMLTETLPPLLRHTATLEDSDVHIVNVRRHSKLANILHIKNLQTRLNVQSSPITCLAVHPDAVMTVGASGFLNSVPFFGWLLKLFLGPLFFSSWTQGAMTSVFALAVKEVAEARKSREWREGSMRVDEKLQRELYETTMEVLGEMGIVFQ</sequence>
<dbReference type="Pfam" id="PF00106">
    <property type="entry name" value="adh_short"/>
    <property type="match status" value="1"/>
</dbReference>
<keyword evidence="1" id="KW-0560">Oxidoreductase</keyword>
<evidence type="ECO:0000313" key="3">
    <source>
        <dbReference type="Proteomes" id="UP001176059"/>
    </source>
</evidence>
<dbReference type="InterPro" id="IPR002347">
    <property type="entry name" value="SDR_fam"/>
</dbReference>
<dbReference type="PANTHER" id="PTHR43157">
    <property type="entry name" value="PHOSPHATIDYLINOSITOL-GLYCAN BIOSYNTHESIS CLASS F PROTEIN-RELATED"/>
    <property type="match status" value="1"/>
</dbReference>
<dbReference type="PANTHER" id="PTHR43157:SF68">
    <property type="entry name" value="RETINOL DEHYDROGENASE 13"/>
    <property type="match status" value="1"/>
</dbReference>
<dbReference type="AlphaFoldDB" id="A0AA38JCW2"/>
<dbReference type="InterPro" id="IPR036291">
    <property type="entry name" value="NAD(P)-bd_dom_sf"/>
</dbReference>
<protein>
    <recommendedName>
        <fullName evidence="4">NAD(P)-binding protein</fullName>
    </recommendedName>
</protein>
<accession>A0AA38JCW2</accession>
<dbReference type="SUPFAM" id="SSF51735">
    <property type="entry name" value="NAD(P)-binding Rossmann-fold domains"/>
    <property type="match status" value="1"/>
</dbReference>
<name>A0AA38JCW2_9AGAR</name>